<dbReference type="InterPro" id="IPR013784">
    <property type="entry name" value="Carb-bd-like_fold"/>
</dbReference>
<keyword evidence="5 9" id="KW-0798">TonB box</keyword>
<evidence type="ECO:0000256" key="4">
    <source>
        <dbReference type="ARBA" id="ARBA00022692"/>
    </source>
</evidence>
<proteinExistence type="inferred from homology"/>
<keyword evidence="7 8" id="KW-0998">Cell outer membrane</keyword>
<reference evidence="14" key="1">
    <citation type="journal article" date="2019" name="Int. J. Syst. Evol. Microbiol.">
        <title>The Global Catalogue of Microorganisms (GCM) 10K type strain sequencing project: providing services to taxonomists for standard genome sequencing and annotation.</title>
        <authorList>
            <consortium name="The Broad Institute Genomics Platform"/>
            <consortium name="The Broad Institute Genome Sequencing Center for Infectious Disease"/>
            <person name="Wu L."/>
            <person name="Ma J."/>
        </authorList>
    </citation>
    <scope>NUCLEOTIDE SEQUENCE [LARGE SCALE GENOMIC DNA]</scope>
    <source>
        <strain evidence="14">CGMCC 1.15407</strain>
    </source>
</reference>
<dbReference type="Pfam" id="PF00593">
    <property type="entry name" value="TonB_dep_Rec_b-barrel"/>
    <property type="match status" value="1"/>
</dbReference>
<protein>
    <submittedName>
        <fullName evidence="13">TonB-dependent receptor</fullName>
    </submittedName>
</protein>
<evidence type="ECO:0000256" key="9">
    <source>
        <dbReference type="RuleBase" id="RU003357"/>
    </source>
</evidence>
<dbReference type="NCBIfam" id="TIGR01782">
    <property type="entry name" value="TonB-Xanth-Caul"/>
    <property type="match status" value="1"/>
</dbReference>
<evidence type="ECO:0000256" key="2">
    <source>
        <dbReference type="ARBA" id="ARBA00022448"/>
    </source>
</evidence>
<gene>
    <name evidence="13" type="ORF">GCM10011339_30490</name>
</gene>
<keyword evidence="3 8" id="KW-1134">Transmembrane beta strand</keyword>
<dbReference type="CDD" id="cd01347">
    <property type="entry name" value="ligand_gated_channel"/>
    <property type="match status" value="1"/>
</dbReference>
<evidence type="ECO:0000256" key="7">
    <source>
        <dbReference type="ARBA" id="ARBA00023237"/>
    </source>
</evidence>
<comment type="caution">
    <text evidence="13">The sequence shown here is derived from an EMBL/GenBank/DDBJ whole genome shotgun (WGS) entry which is preliminary data.</text>
</comment>
<dbReference type="Gene3D" id="2.170.130.10">
    <property type="entry name" value="TonB-dependent receptor, plug domain"/>
    <property type="match status" value="1"/>
</dbReference>
<feature type="signal peptide" evidence="10">
    <location>
        <begin position="1"/>
        <end position="25"/>
    </location>
</feature>
<dbReference type="InterPro" id="IPR000531">
    <property type="entry name" value="Beta-barrel_TonB"/>
</dbReference>
<keyword evidence="2 8" id="KW-0813">Transport</keyword>
<dbReference type="Gene3D" id="2.60.40.1120">
    <property type="entry name" value="Carboxypeptidase-like, regulatory domain"/>
    <property type="match status" value="1"/>
</dbReference>
<dbReference type="Gene3D" id="2.40.170.20">
    <property type="entry name" value="TonB-dependent receptor, beta-barrel domain"/>
    <property type="match status" value="1"/>
</dbReference>
<keyword evidence="14" id="KW-1185">Reference proteome</keyword>
<name>A0ABQ1V5K1_9BACT</name>
<evidence type="ECO:0000256" key="8">
    <source>
        <dbReference type="PROSITE-ProRule" id="PRU01360"/>
    </source>
</evidence>
<evidence type="ECO:0000259" key="12">
    <source>
        <dbReference type="Pfam" id="PF07715"/>
    </source>
</evidence>
<feature type="chain" id="PRO_5046337897" evidence="10">
    <location>
        <begin position="26"/>
        <end position="926"/>
    </location>
</feature>
<dbReference type="PANTHER" id="PTHR40980:SF4">
    <property type="entry name" value="TONB-DEPENDENT RECEPTOR-LIKE BETA-BARREL DOMAIN-CONTAINING PROTEIN"/>
    <property type="match status" value="1"/>
</dbReference>
<sequence length="926" mass="104349">MKNQLQKTLTWLAAFLCLSSQVVLAQGVLRGRVIDAQNLSMPGANVVLQNTRLGTVTNQTGDYSIVDLPAGDYEVSVSYLGYGSVIHTATVTDGETTILNFKLDQKTIENLEFVVMGDRLKGQAKALSQQKNNPNITNIVSSDQIGRFPDANIGDALKRIPGITMQNDQGEARDIIIRGMAPQLNSVTLNGERIPSAEGDNRQVQMDLIPSDMIQTIEVNKAVLPSMDADAIGGSVNLVTRQAPNELRISGTAASGINLLSDKPIWTGAMIVGNRFFDDKLGAIVSASYNNHNFGSENIESVWYNSDNGVGLEEFEMRKYLVQRVRRSVSLALDYEINPNHTLLLSSMYNHRDDWENRFAMKVDNLDDVFDDGNYEEVSPGVFTSSGARVEYETKGGLEAGRNKQPRRLEDQRVKNFTLGGDHLFDKLKMDWSATYAKASEERPHERYISYREEDQNVNIDITNPRKPYAALANLSDNLGYGLDNLSDEYQYTFDEDLNAKLDFKLPYSDKGIMQFGGRYRGKYKNRNNNYYEYSPLDGDAFGATLGDVPYTDQSDANFLPGSQYLIGNFADADFLGNLDLNDPSQFEGEPVYEEFVPGNYSANETITAAYAMADHQITEKLSTIVGLRWEHTSIDYTGNLYDVDNETFSQTTQDDSYSNFMPGVHLKYDADPNTILRFAWTNTIARPNYYDLVPYAEFVAEDDELSRGNPDLLPTTAMNFDLMAEKYYDNVGLISLGGFYKDIDQFIYEKTDLNYNDPVFGDNLEYTRPENGGTAAVYGLEASIQKQVWKGLGIYLNYTFTQSETTGIEGREGDDLELPGTAQHMFNASLSYETNKLVIRASLNYAGDYLDELGGEQFEDRYYDEQMFLDVNASYAFTPKWRLFFEGNNLTNQPLRYYQGIRARTMQEEYYNARLNFGVKFDLFE</sequence>
<dbReference type="Pfam" id="PF07715">
    <property type="entry name" value="Plug"/>
    <property type="match status" value="1"/>
</dbReference>
<comment type="subcellular location">
    <subcellularLocation>
        <location evidence="1 8">Cell outer membrane</location>
        <topology evidence="1 8">Multi-pass membrane protein</topology>
    </subcellularLocation>
</comment>
<evidence type="ECO:0000256" key="1">
    <source>
        <dbReference type="ARBA" id="ARBA00004571"/>
    </source>
</evidence>
<dbReference type="InterPro" id="IPR036942">
    <property type="entry name" value="Beta-barrel_TonB_sf"/>
</dbReference>
<evidence type="ECO:0000313" key="14">
    <source>
        <dbReference type="Proteomes" id="UP000647339"/>
    </source>
</evidence>
<dbReference type="EMBL" id="BMIU01000016">
    <property type="protein sequence ID" value="GGF39857.1"/>
    <property type="molecule type" value="Genomic_DNA"/>
</dbReference>
<dbReference type="RefSeq" id="WP_137404772.1">
    <property type="nucleotide sequence ID" value="NZ_BMIU01000016.1"/>
</dbReference>
<dbReference type="InterPro" id="IPR010104">
    <property type="entry name" value="TonB_rcpt_bac"/>
</dbReference>
<evidence type="ECO:0000313" key="13">
    <source>
        <dbReference type="EMBL" id="GGF39857.1"/>
    </source>
</evidence>
<feature type="domain" description="TonB-dependent receptor plug" evidence="12">
    <location>
        <begin position="130"/>
        <end position="234"/>
    </location>
</feature>
<evidence type="ECO:0000259" key="11">
    <source>
        <dbReference type="Pfam" id="PF00593"/>
    </source>
</evidence>
<keyword evidence="13" id="KW-0675">Receptor</keyword>
<dbReference type="SUPFAM" id="SSF49452">
    <property type="entry name" value="Starch-binding domain-like"/>
    <property type="match status" value="1"/>
</dbReference>
<comment type="similarity">
    <text evidence="8 9">Belongs to the TonB-dependent receptor family.</text>
</comment>
<evidence type="ECO:0000256" key="5">
    <source>
        <dbReference type="ARBA" id="ARBA00023077"/>
    </source>
</evidence>
<accession>A0ABQ1V5K1</accession>
<dbReference type="SUPFAM" id="SSF56935">
    <property type="entry name" value="Porins"/>
    <property type="match status" value="1"/>
</dbReference>
<keyword evidence="6 8" id="KW-0472">Membrane</keyword>
<dbReference type="Proteomes" id="UP000647339">
    <property type="component" value="Unassembled WGS sequence"/>
</dbReference>
<dbReference type="InterPro" id="IPR037066">
    <property type="entry name" value="Plug_dom_sf"/>
</dbReference>
<dbReference type="InterPro" id="IPR012910">
    <property type="entry name" value="Plug_dom"/>
</dbReference>
<keyword evidence="4 8" id="KW-0812">Transmembrane</keyword>
<dbReference type="PROSITE" id="PS52016">
    <property type="entry name" value="TONB_DEPENDENT_REC_3"/>
    <property type="match status" value="1"/>
</dbReference>
<organism evidence="13 14">
    <name type="scientific">Echinicola rosea</name>
    <dbReference type="NCBI Taxonomy" id="1807691"/>
    <lineage>
        <taxon>Bacteria</taxon>
        <taxon>Pseudomonadati</taxon>
        <taxon>Bacteroidota</taxon>
        <taxon>Cytophagia</taxon>
        <taxon>Cytophagales</taxon>
        <taxon>Cyclobacteriaceae</taxon>
        <taxon>Echinicola</taxon>
    </lineage>
</organism>
<dbReference type="InterPro" id="IPR039426">
    <property type="entry name" value="TonB-dep_rcpt-like"/>
</dbReference>
<keyword evidence="10" id="KW-0732">Signal</keyword>
<dbReference type="PANTHER" id="PTHR40980">
    <property type="entry name" value="PLUG DOMAIN-CONTAINING PROTEIN"/>
    <property type="match status" value="1"/>
</dbReference>
<evidence type="ECO:0000256" key="10">
    <source>
        <dbReference type="SAM" id="SignalP"/>
    </source>
</evidence>
<evidence type="ECO:0000256" key="3">
    <source>
        <dbReference type="ARBA" id="ARBA00022452"/>
    </source>
</evidence>
<evidence type="ECO:0000256" key="6">
    <source>
        <dbReference type="ARBA" id="ARBA00023136"/>
    </source>
</evidence>
<dbReference type="Pfam" id="PF13620">
    <property type="entry name" value="CarboxypepD_reg"/>
    <property type="match status" value="1"/>
</dbReference>
<feature type="domain" description="TonB-dependent receptor-like beta-barrel" evidence="11">
    <location>
        <begin position="448"/>
        <end position="891"/>
    </location>
</feature>